<reference evidence="1" key="1">
    <citation type="journal article" date="2012" name="PLoS ONE">
        <title>Gene sets for utilization of primary and secondary nutrition supplies in the distal gut of endangered iberian lynx.</title>
        <authorList>
            <person name="Alcaide M."/>
            <person name="Messina E."/>
            <person name="Richter M."/>
            <person name="Bargiela R."/>
            <person name="Peplies J."/>
            <person name="Huws S.A."/>
            <person name="Newbold C.J."/>
            <person name="Golyshin P.N."/>
            <person name="Simon M.A."/>
            <person name="Lopez G."/>
            <person name="Yakimov M.M."/>
            <person name="Ferrer M."/>
        </authorList>
    </citation>
    <scope>NUCLEOTIDE SEQUENCE</scope>
</reference>
<organism evidence="1">
    <name type="scientific">gut metagenome</name>
    <dbReference type="NCBI Taxonomy" id="749906"/>
    <lineage>
        <taxon>unclassified sequences</taxon>
        <taxon>metagenomes</taxon>
        <taxon>organismal metagenomes</taxon>
    </lineage>
</organism>
<feature type="non-terminal residue" evidence="1">
    <location>
        <position position="89"/>
    </location>
</feature>
<accession>J9H0W9</accession>
<dbReference type="EMBL" id="AMCI01000410">
    <property type="protein sequence ID" value="EJX09348.1"/>
    <property type="molecule type" value="Genomic_DNA"/>
</dbReference>
<name>J9H0W9_9ZZZZ</name>
<evidence type="ECO:0000313" key="1">
    <source>
        <dbReference type="EMBL" id="EJX09348.1"/>
    </source>
</evidence>
<sequence length="89" mass="10157">MPYSCLPDYFAYSNAGITTGPYTIVFRTRDEAQAQQMQADIRELVRRHNASQPDGMQMKLQGPLPSWKRNLVPGNQEIDLRGLIKFWGA</sequence>
<dbReference type="AlphaFoldDB" id="J9H0W9"/>
<proteinExistence type="predicted"/>
<gene>
    <name evidence="1" type="ORF">EVA_02539</name>
</gene>
<protein>
    <submittedName>
        <fullName evidence="1">ABC transporter permease component</fullName>
    </submittedName>
</protein>
<comment type="caution">
    <text evidence="1">The sequence shown here is derived from an EMBL/GenBank/DDBJ whole genome shotgun (WGS) entry which is preliminary data.</text>
</comment>